<dbReference type="GO" id="GO:0006396">
    <property type="term" value="P:RNA processing"/>
    <property type="evidence" value="ECO:0007669"/>
    <property type="project" value="InterPro"/>
</dbReference>
<dbReference type="InterPro" id="IPR027408">
    <property type="entry name" value="PNPase/RNase_PH_dom_sf"/>
</dbReference>
<dbReference type="CDD" id="cd04472">
    <property type="entry name" value="S1_PNPase"/>
    <property type="match status" value="1"/>
</dbReference>
<dbReference type="GO" id="GO:0006402">
    <property type="term" value="P:mRNA catabolic process"/>
    <property type="evidence" value="ECO:0007669"/>
    <property type="project" value="UniProtKB-UniRule"/>
</dbReference>
<dbReference type="InterPro" id="IPR036345">
    <property type="entry name" value="ExoRNase_PH_dom2_sf"/>
</dbReference>
<comment type="catalytic activity">
    <reaction evidence="9">
        <text>RNA(n+1) + phosphate = RNA(n) + a ribonucleoside 5'-diphosphate</text>
        <dbReference type="Rhea" id="RHEA:22096"/>
        <dbReference type="Rhea" id="RHEA-COMP:14527"/>
        <dbReference type="Rhea" id="RHEA-COMP:17342"/>
        <dbReference type="ChEBI" id="CHEBI:43474"/>
        <dbReference type="ChEBI" id="CHEBI:57930"/>
        <dbReference type="ChEBI" id="CHEBI:140395"/>
        <dbReference type="EC" id="2.7.7.8"/>
    </reaction>
</comment>
<dbReference type="InterPro" id="IPR020568">
    <property type="entry name" value="Ribosomal_Su5_D2-typ_SF"/>
</dbReference>
<evidence type="ECO:0000256" key="2">
    <source>
        <dbReference type="ARBA" id="ARBA00007404"/>
    </source>
</evidence>
<dbReference type="GO" id="GO:0000175">
    <property type="term" value="F:3'-5'-RNA exonuclease activity"/>
    <property type="evidence" value="ECO:0007669"/>
    <property type="project" value="TreeGrafter"/>
</dbReference>
<evidence type="ECO:0000313" key="12">
    <source>
        <dbReference type="Proteomes" id="UP000260649"/>
    </source>
</evidence>
<evidence type="ECO:0000256" key="3">
    <source>
        <dbReference type="ARBA" id="ARBA00022490"/>
    </source>
</evidence>
<dbReference type="EMBL" id="QQRQ01000016">
    <property type="protein sequence ID" value="RFT06158.1"/>
    <property type="molecule type" value="Genomic_DNA"/>
</dbReference>
<dbReference type="InterPro" id="IPR015847">
    <property type="entry name" value="ExoRNase_PH_dom2"/>
</dbReference>
<dbReference type="FunFam" id="2.40.50.140:FF:000023">
    <property type="entry name" value="Polyribonucleotide nucleotidyltransferase"/>
    <property type="match status" value="1"/>
</dbReference>
<dbReference type="GeneID" id="97995893"/>
<evidence type="ECO:0000256" key="1">
    <source>
        <dbReference type="ARBA" id="ARBA00004496"/>
    </source>
</evidence>
<dbReference type="InterPro" id="IPR001247">
    <property type="entry name" value="ExoRNase_PH_dom1"/>
</dbReference>
<dbReference type="GO" id="GO:0000287">
    <property type="term" value="F:magnesium ion binding"/>
    <property type="evidence" value="ECO:0007669"/>
    <property type="project" value="UniProtKB-UniRule"/>
</dbReference>
<gene>
    <name evidence="9" type="primary">pnp</name>
    <name evidence="11" type="ORF">DV520_09135</name>
</gene>
<comment type="subcellular location">
    <subcellularLocation>
        <location evidence="1 9">Cytoplasm</location>
    </subcellularLocation>
</comment>
<dbReference type="CDD" id="cd11364">
    <property type="entry name" value="RNase_PH_PNPase_2"/>
    <property type="match status" value="1"/>
</dbReference>
<keyword evidence="8 9" id="KW-0694">RNA-binding</keyword>
<keyword evidence="12" id="KW-1185">Reference proteome</keyword>
<dbReference type="NCBIfam" id="TIGR03591">
    <property type="entry name" value="polynuc_phos"/>
    <property type="match status" value="1"/>
</dbReference>
<dbReference type="GO" id="GO:0003723">
    <property type="term" value="F:RNA binding"/>
    <property type="evidence" value="ECO:0007669"/>
    <property type="project" value="UniProtKB-UniRule"/>
</dbReference>
<feature type="binding site" evidence="9">
    <location>
        <position position="499"/>
    </location>
    <ligand>
        <name>Mg(2+)</name>
        <dbReference type="ChEBI" id="CHEBI:18420"/>
    </ligand>
</feature>
<dbReference type="NCBIfam" id="NF008805">
    <property type="entry name" value="PRK11824.1"/>
    <property type="match status" value="1"/>
</dbReference>
<keyword evidence="5 9" id="KW-0548">Nucleotidyltransferase</keyword>
<dbReference type="GO" id="GO:0005829">
    <property type="term" value="C:cytosol"/>
    <property type="evidence" value="ECO:0007669"/>
    <property type="project" value="TreeGrafter"/>
</dbReference>
<dbReference type="HAMAP" id="MF_01595">
    <property type="entry name" value="PNPase"/>
    <property type="match status" value="1"/>
</dbReference>
<dbReference type="Proteomes" id="UP000260649">
    <property type="component" value="Unassembled WGS sequence"/>
</dbReference>
<dbReference type="RefSeq" id="WP_021920370.1">
    <property type="nucleotide sequence ID" value="NZ_CAKXKJ010000014.1"/>
</dbReference>
<dbReference type="Pfam" id="PF00013">
    <property type="entry name" value="KH_1"/>
    <property type="match status" value="1"/>
</dbReference>
<keyword evidence="7 9" id="KW-0460">Magnesium</keyword>
<protein>
    <recommendedName>
        <fullName evidence="9">Polyribonucleotide nucleotidyltransferase</fullName>
        <ecNumber evidence="9">2.7.7.8</ecNumber>
    </recommendedName>
    <alternativeName>
        <fullName evidence="9">Polynucleotide phosphorylase</fullName>
        <shortName evidence="9">PNPase</shortName>
    </alternativeName>
</protein>
<dbReference type="Gene3D" id="2.40.50.140">
    <property type="entry name" value="Nucleic acid-binding proteins"/>
    <property type="match status" value="1"/>
</dbReference>
<feature type="domain" description="S1 motif" evidence="10">
    <location>
        <begin position="630"/>
        <end position="698"/>
    </location>
</feature>
<evidence type="ECO:0000256" key="5">
    <source>
        <dbReference type="ARBA" id="ARBA00022695"/>
    </source>
</evidence>
<dbReference type="PROSITE" id="PS50126">
    <property type="entry name" value="S1"/>
    <property type="match status" value="1"/>
</dbReference>
<keyword evidence="3 9" id="KW-0963">Cytoplasm</keyword>
<dbReference type="InterPro" id="IPR004088">
    <property type="entry name" value="KH_dom_type_1"/>
</dbReference>
<dbReference type="SMART" id="SM00322">
    <property type="entry name" value="KH"/>
    <property type="match status" value="1"/>
</dbReference>
<dbReference type="InterPro" id="IPR012162">
    <property type="entry name" value="PNPase"/>
</dbReference>
<evidence type="ECO:0000256" key="9">
    <source>
        <dbReference type="HAMAP-Rule" id="MF_01595"/>
    </source>
</evidence>
<comment type="cofactor">
    <cofactor evidence="9">
        <name>Mg(2+)</name>
        <dbReference type="ChEBI" id="CHEBI:18420"/>
    </cofactor>
</comment>
<dbReference type="Gene3D" id="3.30.230.70">
    <property type="entry name" value="GHMP Kinase, N-terminal domain"/>
    <property type="match status" value="2"/>
</dbReference>
<dbReference type="Pfam" id="PF01138">
    <property type="entry name" value="RNase_PH"/>
    <property type="match status" value="2"/>
</dbReference>
<dbReference type="Pfam" id="PF00575">
    <property type="entry name" value="S1"/>
    <property type="match status" value="1"/>
</dbReference>
<dbReference type="CDD" id="cd02393">
    <property type="entry name" value="KH-I_PNPase"/>
    <property type="match status" value="1"/>
</dbReference>
<name>A0A3E2B284_9FIRM</name>
<evidence type="ECO:0000256" key="6">
    <source>
        <dbReference type="ARBA" id="ARBA00022723"/>
    </source>
</evidence>
<reference evidence="11 12" key="1">
    <citation type="submission" date="2018-07" db="EMBL/GenBank/DDBJ databases">
        <title>GABA Modulating Bacteria of the Human Gut Microbiota.</title>
        <authorList>
            <person name="Strandwitz P."/>
            <person name="Kim K.H."/>
            <person name="Terekhova D."/>
            <person name="Liu J.K."/>
            <person name="Sharma A."/>
            <person name="Levering J."/>
            <person name="Mcdonald D."/>
            <person name="Dietrich D."/>
            <person name="Ramadhar T.R."/>
            <person name="Lekbua A."/>
            <person name="Mroue N."/>
            <person name="Liston C."/>
            <person name="Stewart E.J."/>
            <person name="Dubin M.J."/>
            <person name="Zengler K."/>
            <person name="Knight R."/>
            <person name="Gilbert J.A."/>
            <person name="Clardy J."/>
            <person name="Lewis K."/>
        </authorList>
    </citation>
    <scope>NUCLEOTIDE SEQUENCE [LARGE SCALE GENOMIC DNA]</scope>
    <source>
        <strain evidence="11 12">KLE1738</strain>
    </source>
</reference>
<dbReference type="Gene3D" id="3.30.1370.10">
    <property type="entry name" value="K Homology domain, type 1"/>
    <property type="match status" value="1"/>
</dbReference>
<dbReference type="SUPFAM" id="SSF55666">
    <property type="entry name" value="Ribonuclease PH domain 2-like"/>
    <property type="match status" value="2"/>
</dbReference>
<dbReference type="SUPFAM" id="SSF54211">
    <property type="entry name" value="Ribosomal protein S5 domain 2-like"/>
    <property type="match status" value="2"/>
</dbReference>
<comment type="similarity">
    <text evidence="2 9">Belongs to the polyribonucleotide nucleotidyltransferase family.</text>
</comment>
<dbReference type="InterPro" id="IPR004087">
    <property type="entry name" value="KH_dom"/>
</dbReference>
<evidence type="ECO:0000256" key="7">
    <source>
        <dbReference type="ARBA" id="ARBA00022842"/>
    </source>
</evidence>
<dbReference type="CDD" id="cd11363">
    <property type="entry name" value="RNase_PH_PNPase_1"/>
    <property type="match status" value="1"/>
</dbReference>
<evidence type="ECO:0000259" key="10">
    <source>
        <dbReference type="PROSITE" id="PS50126"/>
    </source>
</evidence>
<evidence type="ECO:0000256" key="4">
    <source>
        <dbReference type="ARBA" id="ARBA00022679"/>
    </source>
</evidence>
<dbReference type="SMART" id="SM00316">
    <property type="entry name" value="S1"/>
    <property type="match status" value="1"/>
</dbReference>
<keyword evidence="4 9" id="KW-0808">Transferase</keyword>
<organism evidence="11 12">
    <name type="scientific">Evtepia gabavorous</name>
    <dbReference type="NCBI Taxonomy" id="2211183"/>
    <lineage>
        <taxon>Bacteria</taxon>
        <taxon>Bacillati</taxon>
        <taxon>Bacillota</taxon>
        <taxon>Clostridia</taxon>
        <taxon>Eubacteriales</taxon>
        <taxon>Evtepia</taxon>
    </lineage>
</organism>
<feature type="binding site" evidence="9">
    <location>
        <position position="493"/>
    </location>
    <ligand>
        <name>Mg(2+)</name>
        <dbReference type="ChEBI" id="CHEBI:18420"/>
    </ligand>
</feature>
<dbReference type="FunFam" id="3.30.1370.10:FF:000001">
    <property type="entry name" value="Polyribonucleotide nucleotidyltransferase"/>
    <property type="match status" value="1"/>
</dbReference>
<dbReference type="InterPro" id="IPR003029">
    <property type="entry name" value="S1_domain"/>
</dbReference>
<accession>A0A3E2B284</accession>
<dbReference type="Pfam" id="PF03725">
    <property type="entry name" value="RNase_PH_C"/>
    <property type="match status" value="1"/>
</dbReference>
<dbReference type="PANTHER" id="PTHR11252">
    <property type="entry name" value="POLYRIBONUCLEOTIDE NUCLEOTIDYLTRANSFERASE"/>
    <property type="match status" value="1"/>
</dbReference>
<dbReference type="InterPro" id="IPR036612">
    <property type="entry name" value="KH_dom_type_1_sf"/>
</dbReference>
<dbReference type="PROSITE" id="PS50084">
    <property type="entry name" value="KH_TYPE_1"/>
    <property type="match status" value="1"/>
</dbReference>
<dbReference type="SUPFAM" id="SSF50249">
    <property type="entry name" value="Nucleic acid-binding proteins"/>
    <property type="match status" value="1"/>
</dbReference>
<evidence type="ECO:0000313" key="11">
    <source>
        <dbReference type="EMBL" id="RFT06158.1"/>
    </source>
</evidence>
<dbReference type="AlphaFoldDB" id="A0A3E2B284"/>
<dbReference type="FunFam" id="3.30.230.70:FF:000001">
    <property type="entry name" value="Polyribonucleotide nucleotidyltransferase"/>
    <property type="match status" value="1"/>
</dbReference>
<dbReference type="SUPFAM" id="SSF46915">
    <property type="entry name" value="Polynucleotide phosphorylase/guanosine pentaphosphate synthase (PNPase/GPSI), domain 3"/>
    <property type="match status" value="1"/>
</dbReference>
<sequence length="717" mass="78764">MSTIITKKQFNNHIYKTEIAGRPFSLEFGKVAELANASAMVRYGDTSVLVAVTAAPRPRDGVDFFPLSVDFEEKLYAVGRIPGSFMRREGQPSLPAVLASRVIDRSIRPLFPGDFRNDVVVTCTVMSVDRDCSPEAAAMVGVSACLAVSNIPWGGPIGCLEVGYVDGQIVMNPNQAQKHASKLDLTVAATGAKVVMIEAGADQLPDEIMYEAIVKAHEEIKAQVDFINAIVAEIGKEKMTYDHADFDQELFDKIVAATMDEAKAAMDTDDKNVREERWNALIDHWHELFLEEYPEMDQYLEEITYKFQKKIVKAWLLQGHRVDGRQKNEIRPLAAEVGVLPRVHGSALFTRGQTQVLSVATLNTLSACQKLDTIWEEEEKRYMHHYNFPAYSVGEARGARSVNRREKGHGALAERALDPVIPSVEEFPYAIRVVSEVVSSNGSTSQGSICGSTLALMDAGVPIKAPVAGISCGLIQDDDGSFTTFIDIQGVEDFHGEMDFKVAGTKDGITAIQMDIKNDGLSHAIIKEALDITGDARKAILDEIMLPCIPAPRPEVSQYAPKMLTMKIDPDKIREVIGSGGKVIQKITAESGAKIDIEDDGTIYISAENAACCDAAKKMIDTIVFVPEVGMLYYGKVVRILNFGAFVELAPGKDGMVHISKLAERRVEKVEDVVNIGDMVWVKVTDIDEKGRVNLSLRDAQREIAAMEARDAKKHQN</sequence>
<keyword evidence="6 9" id="KW-0479">Metal-binding</keyword>
<dbReference type="PIRSF" id="PIRSF005499">
    <property type="entry name" value="PNPase"/>
    <property type="match status" value="1"/>
</dbReference>
<dbReference type="OrthoDB" id="9804305at2"/>
<dbReference type="InterPro" id="IPR036456">
    <property type="entry name" value="PNPase_PH_RNA-bd_sf"/>
</dbReference>
<evidence type="ECO:0000256" key="8">
    <source>
        <dbReference type="ARBA" id="ARBA00022884"/>
    </source>
</evidence>
<proteinExistence type="inferred from homology"/>
<dbReference type="EC" id="2.7.7.8" evidence="9"/>
<dbReference type="PANTHER" id="PTHR11252:SF0">
    <property type="entry name" value="POLYRIBONUCLEOTIDE NUCLEOTIDYLTRANSFERASE 1, MITOCHONDRIAL"/>
    <property type="match status" value="1"/>
</dbReference>
<comment type="caution">
    <text evidence="11">The sequence shown here is derived from an EMBL/GenBank/DDBJ whole genome shotgun (WGS) entry which is preliminary data.</text>
</comment>
<comment type="function">
    <text evidence="9">Involved in mRNA degradation. Catalyzes the phosphorolysis of single-stranded polyribonucleotides processively in the 3'- to 5'-direction.</text>
</comment>
<dbReference type="InterPro" id="IPR012340">
    <property type="entry name" value="NA-bd_OB-fold"/>
</dbReference>
<dbReference type="GO" id="GO:0004654">
    <property type="term" value="F:polyribonucleotide nucleotidyltransferase activity"/>
    <property type="evidence" value="ECO:0007669"/>
    <property type="project" value="UniProtKB-UniRule"/>
</dbReference>
<dbReference type="SUPFAM" id="SSF54791">
    <property type="entry name" value="Eukaryotic type KH-domain (KH-domain type I)"/>
    <property type="match status" value="1"/>
</dbReference>